<accession>A0ABS2CEL1</accession>
<proteinExistence type="predicted"/>
<evidence type="ECO:0000313" key="1">
    <source>
        <dbReference type="EMBL" id="MBM5572502.1"/>
    </source>
</evidence>
<keyword evidence="2" id="KW-1185">Reference proteome</keyword>
<dbReference type="EMBL" id="WOFE01000008">
    <property type="protein sequence ID" value="MBM5572502.1"/>
    <property type="molecule type" value="Genomic_DNA"/>
</dbReference>
<dbReference type="Proteomes" id="UP001195660">
    <property type="component" value="Unassembled WGS sequence"/>
</dbReference>
<dbReference type="Pfam" id="PF18143">
    <property type="entry name" value="HAD_SAK_2"/>
    <property type="match status" value="1"/>
</dbReference>
<sequence>MPLQLLKKLLHIHSAHNAKNRKIIFLDFDGVLHPGFDNTFSQLPKFERLLRSVPDIEVVISSSWREGRAFQELKNIFNYKLQHRIIGITPSISLSNRQIEIEHYCQEHLIFNYLILDDSEELFSRNCKGLYLINHETGLTDEDIKFIKRWFKHRSSD</sequence>
<gene>
    <name evidence="1" type="ORF">GM173_13075</name>
</gene>
<protein>
    <submittedName>
        <fullName evidence="1">Uncharacterized protein</fullName>
    </submittedName>
</protein>
<evidence type="ECO:0000313" key="2">
    <source>
        <dbReference type="Proteomes" id="UP001195660"/>
    </source>
</evidence>
<organism evidence="1 2">
    <name type="scientific">Deefgea chitinilytica</name>
    <dbReference type="NCBI Taxonomy" id="570276"/>
    <lineage>
        <taxon>Bacteria</taxon>
        <taxon>Pseudomonadati</taxon>
        <taxon>Pseudomonadota</taxon>
        <taxon>Betaproteobacteria</taxon>
        <taxon>Neisseriales</taxon>
        <taxon>Chitinibacteraceae</taxon>
        <taxon>Deefgea</taxon>
    </lineage>
</organism>
<comment type="caution">
    <text evidence="1">The sequence shown here is derived from an EMBL/GenBank/DDBJ whole genome shotgun (WGS) entry which is preliminary data.</text>
</comment>
<reference evidence="1 2" key="1">
    <citation type="submission" date="2019-11" db="EMBL/GenBank/DDBJ databases">
        <title>Novel Deefgea species.</title>
        <authorList>
            <person name="Han J.-H."/>
        </authorList>
    </citation>
    <scope>NUCLEOTIDE SEQUENCE [LARGE SCALE GENOMIC DNA]</scope>
    <source>
        <strain evidence="1 2">LMG 24817</strain>
    </source>
</reference>
<name>A0ABS2CEL1_9NEIS</name>
<dbReference type="RefSeq" id="WP_203571835.1">
    <property type="nucleotide sequence ID" value="NZ_WOFE01000008.1"/>
</dbReference>